<evidence type="ECO:0000313" key="10">
    <source>
        <dbReference type="EMBL" id="UTY32599.1"/>
    </source>
</evidence>
<evidence type="ECO:0000256" key="4">
    <source>
        <dbReference type="ARBA" id="ARBA00022989"/>
    </source>
</evidence>
<dbReference type="GO" id="GO:0022857">
    <property type="term" value="F:transmembrane transporter activity"/>
    <property type="evidence" value="ECO:0007669"/>
    <property type="project" value="InterPro"/>
</dbReference>
<evidence type="ECO:0000256" key="5">
    <source>
        <dbReference type="ARBA" id="ARBA00023136"/>
    </source>
</evidence>
<comment type="similarity">
    <text evidence="6">Belongs to the ThrE exporter (TC 2.A.79) family.</text>
</comment>
<dbReference type="Proteomes" id="UP001059401">
    <property type="component" value="Chromosome"/>
</dbReference>
<sequence>MRKIMEEEKNASSIFRIALTAGELLIKNGAEMHRTEETILRICASRGITGIAVFITPTVILIGNDKKEGSTYIKNIRVRGSNIHKISLVNEFSRNFTQGKISESDALDILKNIDAEKNYPYWLVLTTSGIACGLFSILLGGTLNDFIVTFLATFVAVFSNDKIAQFSKTVFLGNFIAGFLVGITTIIFYHIGFVKNLDMIIVGAVLSLVPGVAFTSGIRDFILGDLVSGLARTCEAIMIAIAIAFGIGSVLFGYSLLGGI</sequence>
<keyword evidence="4 7" id="KW-1133">Transmembrane helix</keyword>
<name>A0AAE9SKD7_9SPIR</name>
<dbReference type="InterPro" id="IPR010619">
    <property type="entry name" value="ThrE-like_N"/>
</dbReference>
<comment type="subcellular location">
    <subcellularLocation>
        <location evidence="1">Cell membrane</location>
        <topology evidence="1">Multi-pass membrane protein</topology>
    </subcellularLocation>
</comment>
<dbReference type="InterPro" id="IPR050539">
    <property type="entry name" value="ThrE_Dicarb/AminoAcid_Exp"/>
</dbReference>
<dbReference type="GO" id="GO:0015744">
    <property type="term" value="P:succinate transport"/>
    <property type="evidence" value="ECO:0007669"/>
    <property type="project" value="TreeGrafter"/>
</dbReference>
<keyword evidence="12" id="KW-1185">Reference proteome</keyword>
<keyword evidence="5 7" id="KW-0472">Membrane</keyword>
<evidence type="ECO:0000256" key="7">
    <source>
        <dbReference type="SAM" id="Phobius"/>
    </source>
</evidence>
<feature type="transmembrane region" description="Helical" evidence="7">
    <location>
        <begin position="236"/>
        <end position="257"/>
    </location>
</feature>
<dbReference type="EMBL" id="CP038804">
    <property type="protein sequence ID" value="UTY32599.1"/>
    <property type="molecule type" value="Genomic_DNA"/>
</dbReference>
<gene>
    <name evidence="10" type="ORF">E4N74_00130</name>
    <name evidence="9" type="ORF">E4N76_00780</name>
</gene>
<protein>
    <submittedName>
        <fullName evidence="10">Threonine/serine exporter</fullName>
    </submittedName>
</protein>
<evidence type="ECO:0000313" key="11">
    <source>
        <dbReference type="Proteomes" id="UP001058682"/>
    </source>
</evidence>
<evidence type="ECO:0000313" key="12">
    <source>
        <dbReference type="Proteomes" id="UP001059401"/>
    </source>
</evidence>
<proteinExistence type="inferred from homology"/>
<evidence type="ECO:0000256" key="2">
    <source>
        <dbReference type="ARBA" id="ARBA00022475"/>
    </source>
</evidence>
<feature type="domain" description="Threonine/serine exporter-like N-terminal" evidence="8">
    <location>
        <begin position="16"/>
        <end position="251"/>
    </location>
</feature>
<organism evidence="10 11">
    <name type="scientific">Treponema putidum</name>
    <dbReference type="NCBI Taxonomy" id="221027"/>
    <lineage>
        <taxon>Bacteria</taxon>
        <taxon>Pseudomonadati</taxon>
        <taxon>Spirochaetota</taxon>
        <taxon>Spirochaetia</taxon>
        <taxon>Spirochaetales</taxon>
        <taxon>Treponemataceae</taxon>
        <taxon>Treponema</taxon>
    </lineage>
</organism>
<dbReference type="GO" id="GO:0005886">
    <property type="term" value="C:plasma membrane"/>
    <property type="evidence" value="ECO:0007669"/>
    <property type="project" value="UniProtKB-SubCell"/>
</dbReference>
<dbReference type="Pfam" id="PF06738">
    <property type="entry name" value="ThrE"/>
    <property type="match status" value="1"/>
</dbReference>
<dbReference type="EMBL" id="CP038802">
    <property type="protein sequence ID" value="UTY27682.1"/>
    <property type="molecule type" value="Genomic_DNA"/>
</dbReference>
<keyword evidence="3 7" id="KW-0812">Transmembrane</keyword>
<reference evidence="10" key="1">
    <citation type="submission" date="2019-04" db="EMBL/GenBank/DDBJ databases">
        <title>Whole genome sequencing of oral phylogroup 2 treponemes.</title>
        <authorList>
            <person name="Chan Y."/>
            <person name="Zeng H.H."/>
            <person name="Yu X.L."/>
            <person name="Leung W.K."/>
            <person name="Watt R.M."/>
        </authorList>
    </citation>
    <scope>NUCLEOTIDE SEQUENCE</scope>
    <source>
        <strain evidence="10">OMZ 835</strain>
        <strain evidence="9">OMZ 847</strain>
    </source>
</reference>
<dbReference type="AlphaFoldDB" id="A0AAE9SKD7"/>
<evidence type="ECO:0000256" key="6">
    <source>
        <dbReference type="ARBA" id="ARBA00034125"/>
    </source>
</evidence>
<keyword evidence="2" id="KW-1003">Cell membrane</keyword>
<dbReference type="Proteomes" id="UP001058682">
    <property type="component" value="Chromosome"/>
</dbReference>
<feature type="transmembrane region" description="Helical" evidence="7">
    <location>
        <begin position="197"/>
        <end position="215"/>
    </location>
</feature>
<evidence type="ECO:0000313" key="9">
    <source>
        <dbReference type="EMBL" id="UTY27682.1"/>
    </source>
</evidence>
<dbReference type="PANTHER" id="PTHR34390">
    <property type="entry name" value="UPF0442 PROTEIN YJJB-RELATED"/>
    <property type="match status" value="1"/>
</dbReference>
<evidence type="ECO:0000256" key="1">
    <source>
        <dbReference type="ARBA" id="ARBA00004651"/>
    </source>
</evidence>
<feature type="transmembrane region" description="Helical" evidence="7">
    <location>
        <begin position="171"/>
        <end position="191"/>
    </location>
</feature>
<accession>A0AAE9SKD7</accession>
<evidence type="ECO:0000259" key="8">
    <source>
        <dbReference type="Pfam" id="PF06738"/>
    </source>
</evidence>
<dbReference type="PANTHER" id="PTHR34390:SF2">
    <property type="entry name" value="SUCCINATE TRANSPORTER SUBUNIT YJJP-RELATED"/>
    <property type="match status" value="1"/>
</dbReference>
<evidence type="ECO:0000256" key="3">
    <source>
        <dbReference type="ARBA" id="ARBA00022692"/>
    </source>
</evidence>
<feature type="transmembrane region" description="Helical" evidence="7">
    <location>
        <begin position="119"/>
        <end position="140"/>
    </location>
</feature>